<dbReference type="InterPro" id="IPR012610">
    <property type="entry name" value="SASP_SspH"/>
</dbReference>
<sequence length="59" mass="6608">MDAMRAQQIVQSEDTIPVHLEGQSVWIEKVDTTNGMAAVHLEDNPNHKQTVPVDRLQEG</sequence>
<dbReference type="Proteomes" id="UP000644756">
    <property type="component" value="Unassembled WGS sequence"/>
</dbReference>
<dbReference type="EMBL" id="BMGR01000017">
    <property type="protein sequence ID" value="GGG21466.1"/>
    <property type="molecule type" value="Genomic_DNA"/>
</dbReference>
<dbReference type="GO" id="GO:0030436">
    <property type="term" value="P:asexual sporulation"/>
    <property type="evidence" value="ECO:0007669"/>
    <property type="project" value="InterPro"/>
</dbReference>
<evidence type="ECO:0000313" key="5">
    <source>
        <dbReference type="Proteomes" id="UP000644756"/>
    </source>
</evidence>
<comment type="subcellular location">
    <subcellularLocation>
        <location evidence="1">Spore core</location>
    </subcellularLocation>
</comment>
<organism evidence="4 5">
    <name type="scientific">Paenibacillus abyssi</name>
    <dbReference type="NCBI Taxonomy" id="1340531"/>
    <lineage>
        <taxon>Bacteria</taxon>
        <taxon>Bacillati</taxon>
        <taxon>Bacillota</taxon>
        <taxon>Bacilli</taxon>
        <taxon>Bacillales</taxon>
        <taxon>Paenibacillaceae</taxon>
        <taxon>Paenibacillus</taxon>
    </lineage>
</organism>
<gene>
    <name evidence="4" type="ORF">GCM10010916_42740</name>
</gene>
<evidence type="ECO:0008006" key="6">
    <source>
        <dbReference type="Google" id="ProtNLM"/>
    </source>
</evidence>
<proteinExistence type="inferred from homology"/>
<dbReference type="RefSeq" id="WP_188533107.1">
    <property type="nucleotide sequence ID" value="NZ_BMGR01000017.1"/>
</dbReference>
<accession>A0A917G436</accession>
<reference evidence="4" key="2">
    <citation type="submission" date="2020-09" db="EMBL/GenBank/DDBJ databases">
        <authorList>
            <person name="Sun Q."/>
            <person name="Zhou Y."/>
        </authorList>
    </citation>
    <scope>NUCLEOTIDE SEQUENCE</scope>
    <source>
        <strain evidence="4">CGMCC 1.12987</strain>
    </source>
</reference>
<dbReference type="GO" id="GO:0030435">
    <property type="term" value="P:sporulation resulting in formation of a cellular spore"/>
    <property type="evidence" value="ECO:0007669"/>
    <property type="project" value="UniProtKB-KW"/>
</dbReference>
<dbReference type="NCBIfam" id="TIGR02861">
    <property type="entry name" value="SASP_H"/>
    <property type="match status" value="1"/>
</dbReference>
<evidence type="ECO:0000256" key="3">
    <source>
        <dbReference type="ARBA" id="ARBA00022969"/>
    </source>
</evidence>
<dbReference type="GO" id="GO:0042601">
    <property type="term" value="C:endospore-forming forespore"/>
    <property type="evidence" value="ECO:0007669"/>
    <property type="project" value="InterPro"/>
</dbReference>
<dbReference type="HAMAP" id="MF_00667">
    <property type="entry name" value="SspH"/>
    <property type="match status" value="1"/>
</dbReference>
<comment type="similarity">
    <text evidence="2">Belongs to the SspH family.</text>
</comment>
<dbReference type="AlphaFoldDB" id="A0A917G436"/>
<keyword evidence="3" id="KW-0749">Sporulation</keyword>
<reference evidence="4" key="1">
    <citation type="journal article" date="2014" name="Int. J. Syst. Evol. Microbiol.">
        <title>Complete genome sequence of Corynebacterium casei LMG S-19264T (=DSM 44701T), isolated from a smear-ripened cheese.</title>
        <authorList>
            <consortium name="US DOE Joint Genome Institute (JGI-PGF)"/>
            <person name="Walter F."/>
            <person name="Albersmeier A."/>
            <person name="Kalinowski J."/>
            <person name="Ruckert C."/>
        </authorList>
    </citation>
    <scope>NUCLEOTIDE SEQUENCE</scope>
    <source>
        <strain evidence="4">CGMCC 1.12987</strain>
    </source>
</reference>
<comment type="caution">
    <text evidence="4">The sequence shown here is derived from an EMBL/GenBank/DDBJ whole genome shotgun (WGS) entry which is preliminary data.</text>
</comment>
<evidence type="ECO:0000313" key="4">
    <source>
        <dbReference type="EMBL" id="GGG21466.1"/>
    </source>
</evidence>
<evidence type="ECO:0000256" key="2">
    <source>
        <dbReference type="ARBA" id="ARBA00006573"/>
    </source>
</evidence>
<dbReference type="Pfam" id="PF08141">
    <property type="entry name" value="SspH"/>
    <property type="match status" value="1"/>
</dbReference>
<protein>
    <recommendedName>
        <fullName evidence="6">Spore protein</fullName>
    </recommendedName>
</protein>
<name>A0A917G436_9BACL</name>
<evidence type="ECO:0000256" key="1">
    <source>
        <dbReference type="ARBA" id="ARBA00004288"/>
    </source>
</evidence>
<keyword evidence="5" id="KW-1185">Reference proteome</keyword>